<evidence type="ECO:0008006" key="3">
    <source>
        <dbReference type="Google" id="ProtNLM"/>
    </source>
</evidence>
<sequence length="106" mass="11605">MRLPRRFLDTTATVLSGVKTGPDRLGQYTTTWEATGQPIPAAHFPAGERITTQAQLKGVKVAREAYLQGSIDLNPQTHRLRLDGQDYAITLVNEWPGFTVAGLVSV</sequence>
<accession>A0ABQ2IZ14</accession>
<dbReference type="RefSeq" id="WP_189054405.1">
    <property type="nucleotide sequence ID" value="NZ_BMOR01000002.1"/>
</dbReference>
<evidence type="ECO:0000313" key="2">
    <source>
        <dbReference type="Proteomes" id="UP000645517"/>
    </source>
</evidence>
<proteinExistence type="predicted"/>
<keyword evidence="2" id="KW-1185">Reference proteome</keyword>
<evidence type="ECO:0000313" key="1">
    <source>
        <dbReference type="EMBL" id="GGN32277.1"/>
    </source>
</evidence>
<reference evidence="2" key="1">
    <citation type="journal article" date="2019" name="Int. J. Syst. Evol. Microbiol.">
        <title>The Global Catalogue of Microorganisms (GCM) 10K type strain sequencing project: providing services to taxonomists for standard genome sequencing and annotation.</title>
        <authorList>
            <consortium name="The Broad Institute Genomics Platform"/>
            <consortium name="The Broad Institute Genome Sequencing Center for Infectious Disease"/>
            <person name="Wu L."/>
            <person name="Ma J."/>
        </authorList>
    </citation>
    <scope>NUCLEOTIDE SEQUENCE [LARGE SCALE GENOMIC DNA]</scope>
    <source>
        <strain evidence="2">JCM 16918</strain>
    </source>
</reference>
<protein>
    <recommendedName>
        <fullName evidence="3">Phage head-tail adaptor</fullName>
    </recommendedName>
</protein>
<organism evidence="1 2">
    <name type="scientific">Deinococcus daejeonensis</name>
    <dbReference type="NCBI Taxonomy" id="1007098"/>
    <lineage>
        <taxon>Bacteria</taxon>
        <taxon>Thermotogati</taxon>
        <taxon>Deinococcota</taxon>
        <taxon>Deinococci</taxon>
        <taxon>Deinococcales</taxon>
        <taxon>Deinococcaceae</taxon>
        <taxon>Deinococcus</taxon>
    </lineage>
</organism>
<name>A0ABQ2IZ14_9DEIO</name>
<gene>
    <name evidence="1" type="ORF">GCM10010842_08830</name>
</gene>
<comment type="caution">
    <text evidence="1">The sequence shown here is derived from an EMBL/GenBank/DDBJ whole genome shotgun (WGS) entry which is preliminary data.</text>
</comment>
<dbReference type="Proteomes" id="UP000645517">
    <property type="component" value="Unassembled WGS sequence"/>
</dbReference>
<dbReference type="EMBL" id="BMOR01000002">
    <property type="protein sequence ID" value="GGN32277.1"/>
    <property type="molecule type" value="Genomic_DNA"/>
</dbReference>